<comment type="caution">
    <text evidence="1">The sequence shown here is derived from an EMBL/GenBank/DDBJ whole genome shotgun (WGS) entry which is preliminary data.</text>
</comment>
<evidence type="ECO:0000313" key="1">
    <source>
        <dbReference type="EMBL" id="KAF0366102.1"/>
    </source>
</evidence>
<keyword evidence="3" id="KW-1185">Reference proteome</keyword>
<protein>
    <submittedName>
        <fullName evidence="1">Uncharacterized protein</fullName>
    </submittedName>
</protein>
<accession>A0A8H3WY25</accession>
<dbReference type="AlphaFoldDB" id="A0A8H3WY25"/>
<reference evidence="1 3" key="1">
    <citation type="journal article" date="2019" name="Environ. Microbiol.">
        <title>At the nexus of three kingdoms: the genome of the mycorrhizal fungus Gigaspora margarita provides insights into plant, endobacterial and fungal interactions.</title>
        <authorList>
            <person name="Venice F."/>
            <person name="Ghignone S."/>
            <person name="Salvioli di Fossalunga A."/>
            <person name="Amselem J."/>
            <person name="Novero M."/>
            <person name="Xianan X."/>
            <person name="Sedzielewska Toro K."/>
            <person name="Morin E."/>
            <person name="Lipzen A."/>
            <person name="Grigoriev I.V."/>
            <person name="Henrissat B."/>
            <person name="Martin F.M."/>
            <person name="Bonfante P."/>
        </authorList>
    </citation>
    <scope>NUCLEOTIDE SEQUENCE [LARGE SCALE GENOMIC DNA]</scope>
    <source>
        <strain evidence="1 3">BEG34</strain>
    </source>
</reference>
<proteinExistence type="predicted"/>
<dbReference type="EMBL" id="WTPW01000730">
    <property type="protein sequence ID" value="KAF0484558.1"/>
    <property type="molecule type" value="Genomic_DNA"/>
</dbReference>
<dbReference type="OrthoDB" id="2304901at2759"/>
<gene>
    <name evidence="1" type="ORF">F8M41_013660</name>
    <name evidence="2" type="ORF">F8M41_022972</name>
</gene>
<name>A0A8H3WY25_GIGMA</name>
<dbReference type="Proteomes" id="UP000439903">
    <property type="component" value="Unassembled WGS sequence"/>
</dbReference>
<dbReference type="EMBL" id="WTPW01002778">
    <property type="protein sequence ID" value="KAF0366102.1"/>
    <property type="molecule type" value="Genomic_DNA"/>
</dbReference>
<evidence type="ECO:0000313" key="2">
    <source>
        <dbReference type="EMBL" id="KAF0484558.1"/>
    </source>
</evidence>
<sequence length="313" mass="35713">MARVFDNMDASRSVKKSGLKTDRAKLGLLNSALHATYGLKFKAIDRNRRQYHLVGSFDSKDAPALPSYQTGKEIYWEYEKDTRYAVNSEVFQDGGPRPHTFASFDNLVHETWQNVWGNNPWAPGIISTDGTIPLDMSANIMQKTVLNLLTGRWINPNGKLFQKLIREGFIYTDSLSDYIEDIWSRSKFIFSHPALIPPLSIIANRPTIWGSFPISVKSVIKGGISLFTQEKNKRSSLQNLIQMNYSNKNLIILLALCWEREETKAWRNNVLMKFLHHPNLAPSKYRPNSLYDAFTKTNALGPEQILALARALY</sequence>
<evidence type="ECO:0000313" key="3">
    <source>
        <dbReference type="Proteomes" id="UP000439903"/>
    </source>
</evidence>
<organism evidence="1 3">
    <name type="scientific">Gigaspora margarita</name>
    <dbReference type="NCBI Taxonomy" id="4874"/>
    <lineage>
        <taxon>Eukaryota</taxon>
        <taxon>Fungi</taxon>
        <taxon>Fungi incertae sedis</taxon>
        <taxon>Mucoromycota</taxon>
        <taxon>Glomeromycotina</taxon>
        <taxon>Glomeromycetes</taxon>
        <taxon>Diversisporales</taxon>
        <taxon>Gigasporaceae</taxon>
        <taxon>Gigaspora</taxon>
    </lineage>
</organism>